<feature type="transmembrane region" description="Helical" evidence="12">
    <location>
        <begin position="1233"/>
        <end position="1253"/>
    </location>
</feature>
<sequence>MERRRSHFEPRNDLINKEMKNLFNQEPRARSASQNIAVIDNTMNTPSTNMDKINFNNAVFNKNFIPMQNFTQNETGDFEPHTFNSNLNTTDVFLSDDLSLMPIIDEKSILSAIKSKFEMRKFYSYIGELLVSVNPRERLPMHTEELKKEYFENNCRSSMDPHLYWLCSEIYKSTVQRQRDNMIVLNGESGSGKTETFKYAIDFFTRMTCRNETLRIRIHQALSIIEAFGNAPTLFNSNSTRFAHVFDLKYNQDGSLVGAKINDFLLEKSRVLLDLPNERNFLIFYYMLAGLDKQTMDRLYLDNIQKHKITALPDGLTNYQLKQWTENFNELKERMLSFGFKDDDLKTIYRILATIILLADLEFMTISNSNQDIVYIKNERTLAKVADLLCVDHADLAKILISSVVVTSKGSQMWPRNLNDTLSMRDNLAKTLYGRLFGWIVKTINSRLDLEDSNKHFIFSSNQSTFNISLLDMFGFENFKNNGIEQLMVNTMNEEIQNAFYRHSFSYDQLIYQREGLAYPQISFRDNKKTCDLLLQKPIGLFSLLKEECKSNLSDDSEFVQKLNDYLSHNADYVNYKSNPMAFGINHTSGKVKYSAKDMVIKCRDFLSKNIIECLQKSDDIFISDLFMALPAPNGSFSNIRVRASNKSIKSFNAKLISDENKSLVIANRMMEKVKSNTTIRIEQNSANSANLVYFNVSLNEIVSKLENSKTHFIKCIKPNENAFSNQFVSNIAFKQIKEAGLVEYARVRKLNYAVKIDFFTFIKRFDKLANSYGISQKNLNPKEACAKLLQSIGLRHYRIGVSKVFIKNEELDLIEKDQMDLADDINNNNMPKKNLHINADLTQANNTLNQTENFKTSPRLRHTQSVKLLQQESKKVDMIQPKLEQEYWWDVARVTSRDFEIEQMHLKSRAETFKIIFKLLAYLVFFLMVLSSSVVSKLSLFTMVNAIKKPNQPDGYIARWTFLTAISVSIPYLVSFLSSLQTSLFASASGRPSYLLFFWTLFTEVAHTVGTTLFIFKILPSVQNITALFLMNALCITPAVLKLFFSSKRGMTRFKKFTTFLFDLVAILCQLSVIFIFKSAPQFDAGPLQKVDQKSDLFYVYIFLAAFLVSFSYWENFTEVKYSTSRIILFIQKNIHEHRKFNAKLYVFITPVKIFLIFALSYAFLPKSTRKEYFNFNKSLNFTDLVMMDPEIPRVDLFFSGTAFYLPFLIHSLSAVCCFYTGRIACKVLMQGLGFSLPLTLSTPVTFLILMISSIKLKNKNINMHGSFMGEFFYWDGFNLKSSMVTVLVGFGLYWASQLWIGSHI</sequence>
<dbReference type="EMBL" id="REGN01003330">
    <property type="protein sequence ID" value="RNA23197.1"/>
    <property type="molecule type" value="Genomic_DNA"/>
</dbReference>
<evidence type="ECO:0000256" key="12">
    <source>
        <dbReference type="SAM" id="Phobius"/>
    </source>
</evidence>
<dbReference type="InterPro" id="IPR036961">
    <property type="entry name" value="Kinesin_motor_dom_sf"/>
</dbReference>
<dbReference type="InterPro" id="IPR001609">
    <property type="entry name" value="Myosin_head_motor_dom-like"/>
</dbReference>
<keyword evidence="3" id="KW-0963">Cytoplasm</keyword>
<dbReference type="GO" id="GO:0003779">
    <property type="term" value="F:actin binding"/>
    <property type="evidence" value="ECO:0007669"/>
    <property type="project" value="UniProtKB-KW"/>
</dbReference>
<dbReference type="PRINTS" id="PR00193">
    <property type="entry name" value="MYOSINHEAVY"/>
</dbReference>
<feature type="transmembrane region" description="Helical" evidence="12">
    <location>
        <begin position="995"/>
        <end position="1020"/>
    </location>
</feature>
<feature type="transmembrane region" description="Helical" evidence="12">
    <location>
        <begin position="1026"/>
        <end position="1046"/>
    </location>
</feature>
<accession>A0A3M7RIF8</accession>
<feature type="transmembrane region" description="Helical" evidence="12">
    <location>
        <begin position="1098"/>
        <end position="1115"/>
    </location>
</feature>
<dbReference type="Gene3D" id="1.20.58.530">
    <property type="match status" value="1"/>
</dbReference>
<dbReference type="GO" id="GO:0016459">
    <property type="term" value="C:myosin complex"/>
    <property type="evidence" value="ECO:0007669"/>
    <property type="project" value="UniProtKB-KW"/>
</dbReference>
<dbReference type="Gene3D" id="3.40.850.10">
    <property type="entry name" value="Kinesin motor domain"/>
    <property type="match status" value="1"/>
</dbReference>
<evidence type="ECO:0000256" key="1">
    <source>
        <dbReference type="ARBA" id="ARBA00004245"/>
    </source>
</evidence>
<keyword evidence="12" id="KW-0472">Membrane</keyword>
<feature type="transmembrane region" description="Helical" evidence="12">
    <location>
        <begin position="1198"/>
        <end position="1221"/>
    </location>
</feature>
<evidence type="ECO:0000256" key="9">
    <source>
        <dbReference type="ARBA" id="ARBA00023212"/>
    </source>
</evidence>
<dbReference type="Gene3D" id="1.10.10.820">
    <property type="match status" value="1"/>
</dbReference>
<dbReference type="SUPFAM" id="SSF52540">
    <property type="entry name" value="P-loop containing nucleoside triphosphate hydrolases"/>
    <property type="match status" value="1"/>
</dbReference>
<feature type="transmembrane region" description="Helical" evidence="12">
    <location>
        <begin position="916"/>
        <end position="937"/>
    </location>
</feature>
<evidence type="ECO:0000256" key="2">
    <source>
        <dbReference type="ARBA" id="ARBA00004316"/>
    </source>
</evidence>
<gene>
    <name evidence="14" type="ORF">BpHYR1_049349</name>
</gene>
<keyword evidence="5 11" id="KW-0547">Nucleotide-binding</keyword>
<feature type="transmembrane region" description="Helical" evidence="12">
    <location>
        <begin position="1058"/>
        <end position="1078"/>
    </location>
</feature>
<dbReference type="EC" id="3.6.1.15" evidence="14"/>
<feature type="domain" description="Myosin motor" evidence="13">
    <location>
        <begin position="93"/>
        <end position="820"/>
    </location>
</feature>
<protein>
    <submittedName>
        <fullName evidence="14">Chitin synthase</fullName>
        <ecNumber evidence="14">3.6.1.15</ecNumber>
    </submittedName>
</protein>
<evidence type="ECO:0000256" key="5">
    <source>
        <dbReference type="ARBA" id="ARBA00022741"/>
    </source>
</evidence>
<dbReference type="PANTHER" id="PTHR46256:SF3">
    <property type="entry name" value="MYOSIN MOTOR DOMAIN-CONTAINING PROTEIN"/>
    <property type="match status" value="1"/>
</dbReference>
<keyword evidence="15" id="KW-1185">Reference proteome</keyword>
<keyword evidence="9" id="KW-0206">Cytoskeleton</keyword>
<evidence type="ECO:0000256" key="7">
    <source>
        <dbReference type="ARBA" id="ARBA00023123"/>
    </source>
</evidence>
<dbReference type="SMART" id="SM00242">
    <property type="entry name" value="MYSc"/>
    <property type="match status" value="1"/>
</dbReference>
<comment type="similarity">
    <text evidence="11">Belongs to the TRAFAC class myosin-kinesin ATPase superfamily. Myosin family.</text>
</comment>
<dbReference type="Proteomes" id="UP000276133">
    <property type="component" value="Unassembled WGS sequence"/>
</dbReference>
<dbReference type="OrthoDB" id="6108017at2759"/>
<evidence type="ECO:0000256" key="10">
    <source>
        <dbReference type="ARBA" id="ARBA00023273"/>
    </source>
</evidence>
<reference evidence="14 15" key="1">
    <citation type="journal article" date="2018" name="Sci. Rep.">
        <title>Genomic signatures of local adaptation to the degree of environmental predictability in rotifers.</title>
        <authorList>
            <person name="Franch-Gras L."/>
            <person name="Hahn C."/>
            <person name="Garcia-Roger E.M."/>
            <person name="Carmona M.J."/>
            <person name="Serra M."/>
            <person name="Gomez A."/>
        </authorList>
    </citation>
    <scope>NUCLEOTIDE SEQUENCE [LARGE SCALE GENOMIC DNA]</scope>
    <source>
        <strain evidence="14">HYR1</strain>
    </source>
</reference>
<dbReference type="InterPro" id="IPR027417">
    <property type="entry name" value="P-loop_NTPase"/>
</dbReference>
<evidence type="ECO:0000256" key="6">
    <source>
        <dbReference type="ARBA" id="ARBA00022840"/>
    </source>
</evidence>
<dbReference type="GO" id="GO:0005524">
    <property type="term" value="F:ATP binding"/>
    <property type="evidence" value="ECO:0007669"/>
    <property type="project" value="UniProtKB-UniRule"/>
</dbReference>
<dbReference type="PANTHER" id="PTHR46256">
    <property type="entry name" value="AGAP011099-PA"/>
    <property type="match status" value="1"/>
</dbReference>
<evidence type="ECO:0000313" key="14">
    <source>
        <dbReference type="EMBL" id="RNA23197.1"/>
    </source>
</evidence>
<feature type="non-terminal residue" evidence="14">
    <location>
        <position position="1306"/>
    </location>
</feature>
<dbReference type="GO" id="GO:0042995">
    <property type="term" value="C:cell projection"/>
    <property type="evidence" value="ECO:0007669"/>
    <property type="project" value="UniProtKB-SubCell"/>
</dbReference>
<name>A0A3M7RIF8_BRAPC</name>
<dbReference type="GO" id="GO:0030832">
    <property type="term" value="P:regulation of actin filament length"/>
    <property type="evidence" value="ECO:0007669"/>
    <property type="project" value="TreeGrafter"/>
</dbReference>
<dbReference type="Pfam" id="PF00063">
    <property type="entry name" value="Myosin_head"/>
    <property type="match status" value="1"/>
</dbReference>
<dbReference type="GO" id="GO:0004674">
    <property type="term" value="F:protein serine/threonine kinase activity"/>
    <property type="evidence" value="ECO:0007669"/>
    <property type="project" value="TreeGrafter"/>
</dbReference>
<dbReference type="InterPro" id="IPR052409">
    <property type="entry name" value="Myosin-III_kinase_activity"/>
</dbReference>
<proteinExistence type="inferred from homology"/>
<dbReference type="GO" id="GO:0000146">
    <property type="term" value="F:microfilament motor activity"/>
    <property type="evidence" value="ECO:0007669"/>
    <property type="project" value="TreeGrafter"/>
</dbReference>
<keyword evidence="12" id="KW-0812">Transmembrane</keyword>
<keyword evidence="7 11" id="KW-0518">Myosin</keyword>
<evidence type="ECO:0000256" key="8">
    <source>
        <dbReference type="ARBA" id="ARBA00023175"/>
    </source>
</evidence>
<dbReference type="PROSITE" id="PS51456">
    <property type="entry name" value="MYOSIN_MOTOR"/>
    <property type="match status" value="1"/>
</dbReference>
<dbReference type="Gene3D" id="1.20.5.4820">
    <property type="match status" value="1"/>
</dbReference>
<keyword evidence="12" id="KW-1133">Transmembrane helix</keyword>
<keyword evidence="14" id="KW-0378">Hydrolase</keyword>
<feature type="binding site" evidence="11">
    <location>
        <begin position="187"/>
        <end position="194"/>
    </location>
    <ligand>
        <name>ATP</name>
        <dbReference type="ChEBI" id="CHEBI:30616"/>
    </ligand>
</feature>
<feature type="region of interest" description="Actin-binding" evidence="11">
    <location>
        <begin position="699"/>
        <end position="721"/>
    </location>
</feature>
<keyword evidence="11" id="KW-0009">Actin-binding</keyword>
<keyword evidence="8 11" id="KW-0505">Motor protein</keyword>
<comment type="subcellular location">
    <subcellularLocation>
        <location evidence="2">Cell projection</location>
    </subcellularLocation>
    <subcellularLocation>
        <location evidence="1">Cytoplasm</location>
        <location evidence="1">Cytoskeleton</location>
    </subcellularLocation>
</comment>
<dbReference type="STRING" id="10195.A0A3M7RIF8"/>
<evidence type="ECO:0000256" key="11">
    <source>
        <dbReference type="PROSITE-ProRule" id="PRU00782"/>
    </source>
</evidence>
<evidence type="ECO:0000256" key="3">
    <source>
        <dbReference type="ARBA" id="ARBA00022490"/>
    </source>
</evidence>
<dbReference type="Gene3D" id="1.20.120.720">
    <property type="entry name" value="Myosin VI head, motor domain, U50 subdomain"/>
    <property type="match status" value="1"/>
</dbReference>
<keyword evidence="4" id="KW-0677">Repeat</keyword>
<comment type="caution">
    <text evidence="14">The sequence shown here is derived from an EMBL/GenBank/DDBJ whole genome shotgun (WGS) entry which is preliminary data.</text>
</comment>
<evidence type="ECO:0000259" key="13">
    <source>
        <dbReference type="PROSITE" id="PS51456"/>
    </source>
</evidence>
<evidence type="ECO:0000256" key="4">
    <source>
        <dbReference type="ARBA" id="ARBA00022737"/>
    </source>
</evidence>
<organism evidence="14 15">
    <name type="scientific">Brachionus plicatilis</name>
    <name type="common">Marine rotifer</name>
    <name type="synonym">Brachionus muelleri</name>
    <dbReference type="NCBI Taxonomy" id="10195"/>
    <lineage>
        <taxon>Eukaryota</taxon>
        <taxon>Metazoa</taxon>
        <taxon>Spiralia</taxon>
        <taxon>Gnathifera</taxon>
        <taxon>Rotifera</taxon>
        <taxon>Eurotatoria</taxon>
        <taxon>Monogononta</taxon>
        <taxon>Pseudotrocha</taxon>
        <taxon>Ploima</taxon>
        <taxon>Brachionidae</taxon>
        <taxon>Brachionus</taxon>
    </lineage>
</organism>
<dbReference type="CDD" id="cd00124">
    <property type="entry name" value="MYSc"/>
    <property type="match status" value="1"/>
</dbReference>
<feature type="transmembrane region" description="Helical" evidence="12">
    <location>
        <begin position="1146"/>
        <end position="1166"/>
    </location>
</feature>
<keyword evidence="10" id="KW-0966">Cell projection</keyword>
<evidence type="ECO:0000313" key="15">
    <source>
        <dbReference type="Proteomes" id="UP000276133"/>
    </source>
</evidence>
<dbReference type="GO" id="GO:0017111">
    <property type="term" value="F:ribonucleoside triphosphate phosphatase activity"/>
    <property type="evidence" value="ECO:0007669"/>
    <property type="project" value="UniProtKB-EC"/>
</dbReference>
<keyword evidence="6 11" id="KW-0067">ATP-binding</keyword>
<feature type="transmembrane region" description="Helical" evidence="12">
    <location>
        <begin position="1273"/>
        <end position="1297"/>
    </location>
</feature>